<evidence type="ECO:0000313" key="2">
    <source>
        <dbReference type="Proteomes" id="UP000657918"/>
    </source>
</evidence>
<evidence type="ECO:0000313" key="1">
    <source>
        <dbReference type="EMBL" id="KAF9687060.1"/>
    </source>
</evidence>
<dbReference type="EMBL" id="JADGMS010000002">
    <property type="protein sequence ID" value="KAF9687060.1"/>
    <property type="molecule type" value="Genomic_DNA"/>
</dbReference>
<protein>
    <submittedName>
        <fullName evidence="1">Uncharacterized protein</fullName>
    </submittedName>
</protein>
<name>A0A835TFL0_9ROSI</name>
<gene>
    <name evidence="1" type="ORF">SADUNF_Sadunf02G0054400</name>
</gene>
<sequence>MLFHDTIVTALKLQFGKYRVIDVLDLIELCVRVFVMLCSREPLHKSNICCYIRVCHVPECRLMGLGLFIFMGRIGELAGHAVLSRMAARLSGGGLGIQTPGSNFYHLEGTELHGCSKSRPVIQMGCDLLVQGGTDSKSVNDGLNKNLLVMGQQRPEATCSPPDMDKSARAFHDKEWSSRNEMRRISKRATENDKLIEMSKVEFKAIQHLLKHSSHVLL</sequence>
<comment type="caution">
    <text evidence="1">The sequence shown here is derived from an EMBL/GenBank/DDBJ whole genome shotgun (WGS) entry which is preliminary data.</text>
</comment>
<proteinExistence type="predicted"/>
<dbReference type="Proteomes" id="UP000657918">
    <property type="component" value="Unassembled WGS sequence"/>
</dbReference>
<accession>A0A835TFL0</accession>
<keyword evidence="2" id="KW-1185">Reference proteome</keyword>
<organism evidence="1 2">
    <name type="scientific">Salix dunnii</name>
    <dbReference type="NCBI Taxonomy" id="1413687"/>
    <lineage>
        <taxon>Eukaryota</taxon>
        <taxon>Viridiplantae</taxon>
        <taxon>Streptophyta</taxon>
        <taxon>Embryophyta</taxon>
        <taxon>Tracheophyta</taxon>
        <taxon>Spermatophyta</taxon>
        <taxon>Magnoliopsida</taxon>
        <taxon>eudicotyledons</taxon>
        <taxon>Gunneridae</taxon>
        <taxon>Pentapetalae</taxon>
        <taxon>rosids</taxon>
        <taxon>fabids</taxon>
        <taxon>Malpighiales</taxon>
        <taxon>Salicaceae</taxon>
        <taxon>Saliceae</taxon>
        <taxon>Salix</taxon>
    </lineage>
</organism>
<reference evidence="1 2" key="1">
    <citation type="submission" date="2020-10" db="EMBL/GenBank/DDBJ databases">
        <title>Plant Genome Project.</title>
        <authorList>
            <person name="Zhang R.-G."/>
        </authorList>
    </citation>
    <scope>NUCLEOTIDE SEQUENCE [LARGE SCALE GENOMIC DNA]</scope>
    <source>
        <strain evidence="1">FAFU-HL-1</strain>
        <tissue evidence="1">Leaf</tissue>
    </source>
</reference>
<dbReference type="AlphaFoldDB" id="A0A835TFL0"/>